<keyword evidence="5" id="KW-1185">Reference proteome</keyword>
<evidence type="ECO:0000256" key="3">
    <source>
        <dbReference type="PROSITE-ProRule" id="PRU00023"/>
    </source>
</evidence>
<accession>U5W2B2</accession>
<organism evidence="4 5">
    <name type="scientific">Actinoplanes friuliensis DSM 7358</name>
    <dbReference type="NCBI Taxonomy" id="1246995"/>
    <lineage>
        <taxon>Bacteria</taxon>
        <taxon>Bacillati</taxon>
        <taxon>Actinomycetota</taxon>
        <taxon>Actinomycetes</taxon>
        <taxon>Micromonosporales</taxon>
        <taxon>Micromonosporaceae</taxon>
        <taxon>Actinoplanes</taxon>
    </lineage>
</organism>
<dbReference type="Proteomes" id="UP000017746">
    <property type="component" value="Chromosome"/>
</dbReference>
<dbReference type="AlphaFoldDB" id="U5W2B2"/>
<gene>
    <name evidence="4" type="ORF">AFR_24430</name>
</gene>
<keyword evidence="1" id="KW-0677">Repeat</keyword>
<dbReference type="PANTHER" id="PTHR24173:SF74">
    <property type="entry name" value="ANKYRIN REPEAT DOMAIN-CONTAINING PROTEIN 16"/>
    <property type="match status" value="1"/>
</dbReference>
<evidence type="ECO:0000256" key="1">
    <source>
        <dbReference type="ARBA" id="ARBA00022737"/>
    </source>
</evidence>
<dbReference type="PANTHER" id="PTHR24173">
    <property type="entry name" value="ANKYRIN REPEAT CONTAINING"/>
    <property type="match status" value="1"/>
</dbReference>
<dbReference type="OrthoDB" id="3286516at2"/>
<dbReference type="eggNOG" id="COG0666">
    <property type="taxonomic scope" value="Bacteria"/>
</dbReference>
<dbReference type="Gene3D" id="1.25.40.20">
    <property type="entry name" value="Ankyrin repeat-containing domain"/>
    <property type="match status" value="1"/>
</dbReference>
<sequence>MTIRDALSATKFHPAPAALGLLRDLLRAGLAEEPGDEPVLIRAVGSTVPPAALRALLEAGADPDQKRSDGTPALVLAARRGDHAAVDVLLEAGADVDGADGIGRTALMHAVERDEQRVVTVLLLAGADTEVVSHDGMTALRLARGWRRQAIRSRLGERFIGRAKVPIIRTAIGLEPTGVRLTADAESFRLLATVLEVALDHLGDADWRTRTGWDAVTARGFAARLRAVSLEELEELEATEEEVGTVRAALVEVSHGFTVPPATGLDLTRVADLLEDFKRG</sequence>
<dbReference type="EMBL" id="CP006272">
    <property type="protein sequence ID" value="AGZ43152.1"/>
    <property type="molecule type" value="Genomic_DNA"/>
</dbReference>
<dbReference type="PROSITE" id="PS50088">
    <property type="entry name" value="ANK_REPEAT"/>
    <property type="match status" value="2"/>
</dbReference>
<evidence type="ECO:0000313" key="5">
    <source>
        <dbReference type="Proteomes" id="UP000017746"/>
    </source>
</evidence>
<protein>
    <submittedName>
        <fullName evidence="4">Putative ankyrin repeat protein</fullName>
    </submittedName>
</protein>
<dbReference type="InterPro" id="IPR036770">
    <property type="entry name" value="Ankyrin_rpt-contain_sf"/>
</dbReference>
<name>U5W2B2_9ACTN</name>
<dbReference type="SUPFAM" id="SSF48403">
    <property type="entry name" value="Ankyrin repeat"/>
    <property type="match status" value="1"/>
</dbReference>
<proteinExistence type="predicted"/>
<feature type="repeat" description="ANK" evidence="3">
    <location>
        <begin position="69"/>
        <end position="101"/>
    </location>
</feature>
<dbReference type="PATRIC" id="fig|1246995.3.peg.4949"/>
<dbReference type="STRING" id="1246995.AFR_24430"/>
<evidence type="ECO:0000313" key="4">
    <source>
        <dbReference type="EMBL" id="AGZ43152.1"/>
    </source>
</evidence>
<evidence type="ECO:0000256" key="2">
    <source>
        <dbReference type="ARBA" id="ARBA00023043"/>
    </source>
</evidence>
<dbReference type="RefSeq" id="WP_023363742.1">
    <property type="nucleotide sequence ID" value="NC_022657.1"/>
</dbReference>
<dbReference type="PROSITE" id="PS50297">
    <property type="entry name" value="ANK_REP_REGION"/>
    <property type="match status" value="2"/>
</dbReference>
<dbReference type="Pfam" id="PF12796">
    <property type="entry name" value="Ank_2"/>
    <property type="match status" value="1"/>
</dbReference>
<keyword evidence="2 3" id="KW-0040">ANK repeat</keyword>
<dbReference type="SMART" id="SM00248">
    <property type="entry name" value="ANK"/>
    <property type="match status" value="3"/>
</dbReference>
<dbReference type="HOGENOM" id="CLU_992599_0_0_11"/>
<dbReference type="InterPro" id="IPR002110">
    <property type="entry name" value="Ankyrin_rpt"/>
</dbReference>
<reference evidence="4 5" key="1">
    <citation type="journal article" date="2014" name="J. Biotechnol.">
        <title>Complete genome sequence of the actinobacterium Actinoplanes friuliensis HAG 010964, producer of the lipopeptide antibiotic friulimycin.</title>
        <authorList>
            <person name="Ruckert C."/>
            <person name="Szczepanowski R."/>
            <person name="Albersmeier A."/>
            <person name="Goesmann A."/>
            <person name="Fischer N."/>
            <person name="Steinkamper A."/>
            <person name="Puhler A."/>
            <person name="Biener R."/>
            <person name="Schwartz D."/>
            <person name="Kalinowski J."/>
        </authorList>
    </citation>
    <scope>NUCLEOTIDE SEQUENCE [LARGE SCALE GENOMIC DNA]</scope>
    <source>
        <strain evidence="4 5">DSM 7358</strain>
    </source>
</reference>
<dbReference type="KEGG" id="afs:AFR_24430"/>
<feature type="repeat" description="ANK" evidence="3">
    <location>
        <begin position="102"/>
        <end position="134"/>
    </location>
</feature>